<dbReference type="AlphaFoldDB" id="B5H0N8"/>
<reference evidence="1 2" key="1">
    <citation type="journal article" date="2010" name="Genome Biol. Evol.">
        <title>The sequence of a 1.8-mb bacterial linear plasmid reveals a rich evolutionary reservoir of secondary metabolic pathways.</title>
        <authorList>
            <person name="Medema M.H."/>
            <person name="Trefzer A."/>
            <person name="Kovalchuk A."/>
            <person name="van den Berg M."/>
            <person name="Mueller U."/>
            <person name="Heijne W."/>
            <person name="Wu L."/>
            <person name="Alam M.T."/>
            <person name="Ronning C.M."/>
            <person name="Nierman W.C."/>
            <person name="Bovenberg R.A.L."/>
            <person name="Breitling R."/>
            <person name="Takano E."/>
        </authorList>
    </citation>
    <scope>NUCLEOTIDE SEQUENCE [LARGE SCALE GENOMIC DNA]</scope>
    <source>
        <strain evidence="2">ATCC 27064 / DSM 738 / JCM 4710 / NBRC 13307 / NCIMB 12785 / NRRL 3585 / VKM Ac-602</strain>
    </source>
</reference>
<dbReference type="GeneID" id="93729094"/>
<dbReference type="SMART" id="SM00530">
    <property type="entry name" value="HTH_XRE"/>
    <property type="match status" value="1"/>
</dbReference>
<name>B5H0N8_STRCL</name>
<dbReference type="OrthoDB" id="4966777at2"/>
<dbReference type="STRING" id="1901.BB341_06645"/>
<dbReference type="eggNOG" id="COG1396">
    <property type="taxonomic scope" value="Bacteria"/>
</dbReference>
<keyword evidence="2" id="KW-1185">Reference proteome</keyword>
<dbReference type="SUPFAM" id="SSF47413">
    <property type="entry name" value="lambda repressor-like DNA-binding domains"/>
    <property type="match status" value="1"/>
</dbReference>
<dbReference type="CDD" id="cd00093">
    <property type="entry name" value="HTH_XRE"/>
    <property type="match status" value="1"/>
</dbReference>
<dbReference type="InterPro" id="IPR043917">
    <property type="entry name" value="DUF5753"/>
</dbReference>
<dbReference type="GO" id="GO:0003677">
    <property type="term" value="F:DNA binding"/>
    <property type="evidence" value="ECO:0007669"/>
    <property type="project" value="InterPro"/>
</dbReference>
<dbReference type="Pfam" id="PF13560">
    <property type="entry name" value="HTH_31"/>
    <property type="match status" value="1"/>
</dbReference>
<dbReference type="Pfam" id="PF19054">
    <property type="entry name" value="DUF5753"/>
    <property type="match status" value="1"/>
</dbReference>
<dbReference type="Proteomes" id="UP000002357">
    <property type="component" value="Chromosome"/>
</dbReference>
<proteinExistence type="predicted"/>
<dbReference type="InterPro" id="IPR001387">
    <property type="entry name" value="Cro/C1-type_HTH"/>
</dbReference>
<dbReference type="PROSITE" id="PS50943">
    <property type="entry name" value="HTH_CROC1"/>
    <property type="match status" value="1"/>
</dbReference>
<evidence type="ECO:0000313" key="2">
    <source>
        <dbReference type="Proteomes" id="UP000002357"/>
    </source>
</evidence>
<dbReference type="Gene3D" id="1.10.260.40">
    <property type="entry name" value="lambda repressor-like DNA-binding domains"/>
    <property type="match status" value="1"/>
</dbReference>
<dbReference type="RefSeq" id="WP_003957814.1">
    <property type="nucleotide sequence ID" value="NZ_CM000913.1"/>
</dbReference>
<dbReference type="InterPro" id="IPR010982">
    <property type="entry name" value="Lambda_DNA-bd_dom_sf"/>
</dbReference>
<protein>
    <submittedName>
        <fullName evidence="1">Putative regulatory protein</fullName>
    </submittedName>
</protein>
<organism evidence="1 2">
    <name type="scientific">Streptomyces clavuligerus</name>
    <dbReference type="NCBI Taxonomy" id="1901"/>
    <lineage>
        <taxon>Bacteria</taxon>
        <taxon>Bacillati</taxon>
        <taxon>Actinomycetota</taxon>
        <taxon>Actinomycetes</taxon>
        <taxon>Kitasatosporales</taxon>
        <taxon>Streptomycetaceae</taxon>
        <taxon>Streptomyces</taxon>
    </lineage>
</organism>
<evidence type="ECO:0000313" key="1">
    <source>
        <dbReference type="EMBL" id="EFG09523.1"/>
    </source>
</evidence>
<accession>B5H0N8</accession>
<sequence length="276" mass="30668">MNRSTLGSALRELRKSSGLEAKAVARGAAMSSSKLSKIENGNTAPSVTDVDCILTAIGVSNEAKAEFMAVAREAATEVTAWRLVRRLGYSRKQQQVQALEAQTALLRLFQPALIPGLLQTPEYVRAVFTRESLGEVELERTIGARLARQRVLYSREKTFRFVITESVLRWRVLPPLMMASQLDRLISASRLPGVDIRVVALATQQTDFPSHSFCITDDRIVAIETAHAEIMVTDPKDVALYAHKFERFSESALSGDAMRSLVETIRDDFLREQETG</sequence>
<gene>
    <name evidence="1" type="ORF">SCLAV_4452</name>
</gene>
<dbReference type="EMBL" id="CM000913">
    <property type="protein sequence ID" value="EFG09523.1"/>
    <property type="molecule type" value="Genomic_DNA"/>
</dbReference>